<gene>
    <name evidence="3" type="ORF">DXZ20_19755</name>
</gene>
<dbReference type="InterPro" id="IPR007890">
    <property type="entry name" value="CHASE2"/>
</dbReference>
<dbReference type="InterPro" id="IPR027417">
    <property type="entry name" value="P-loop_NTPase"/>
</dbReference>
<proteinExistence type="predicted"/>
<feature type="transmembrane region" description="Helical" evidence="1">
    <location>
        <begin position="704"/>
        <end position="725"/>
    </location>
</feature>
<name>A0A6M0RNH5_9CYAN</name>
<evidence type="ECO:0000313" key="3">
    <source>
        <dbReference type="EMBL" id="NEZ57838.1"/>
    </source>
</evidence>
<reference evidence="3 4" key="1">
    <citation type="journal article" date="2020" name="Microb. Ecol.">
        <title>Ecogenomics of the Marine Benthic Filamentous Cyanobacterium Adonisia.</title>
        <authorList>
            <person name="Walter J.M."/>
            <person name="Coutinho F.H."/>
            <person name="Leomil L."/>
            <person name="Hargreaves P.I."/>
            <person name="Campeao M.E."/>
            <person name="Vieira V.V."/>
            <person name="Silva B.S."/>
            <person name="Fistarol G.O."/>
            <person name="Salomon P.S."/>
            <person name="Sawabe T."/>
            <person name="Mino S."/>
            <person name="Hosokawa M."/>
            <person name="Miyashita H."/>
            <person name="Maruyama F."/>
            <person name="van Verk M.C."/>
            <person name="Dutilh B.E."/>
            <person name="Thompson C.C."/>
            <person name="Thompson F.L."/>
        </authorList>
    </citation>
    <scope>NUCLEOTIDE SEQUENCE [LARGE SCALE GENOMIC DNA]</scope>
    <source>
        <strain evidence="3 4">CCMR0081</strain>
    </source>
</reference>
<dbReference type="Gene3D" id="3.40.50.300">
    <property type="entry name" value="P-loop containing nucleotide triphosphate hydrolases"/>
    <property type="match status" value="1"/>
</dbReference>
<keyword evidence="4" id="KW-1185">Reference proteome</keyword>
<comment type="caution">
    <text evidence="3">The sequence shown here is derived from an EMBL/GenBank/DDBJ whole genome shotgun (WGS) entry which is preliminary data.</text>
</comment>
<sequence length="767" mass="86973">MSNKSSIYTTGGTVQAGGGIYLIRKADNELLQLCRDGKFAYVLTSRQMGKSSLMVETAKRLEEESINSVIIDLTKIGTAVTAEQWYLGILTEIDETLMLNTDIFEWWEKYKHLGITQRLTRFFEEVLLEEIEGRIVLFIDEIDTTLSLNFTDDFFIAIRYFYTARAQKTKLKRFSFVLLGVASPNELIQDPKRTPFNIGTQIELTDFSQKELLPLAEGLNIEPHNKTNTIDEVVLWTGGHPYLTQYLFQKLSEKPQKSYSREKITEIVTQSFLLPNESQDSNLSFVRDMLIKRSPDKWMTLREYKTVVNNRGIDDDKRSLIKNHLKLSGIVTNRNGKLQTRNRIYQKVFDNKWITKQLSLMRPSIRTIIGSSFLTSIAIIIIKSLGAFVPLELGIHDVIVSYAYDKGPDPRILLVEINKQDLDNQLSDSPSDQSIADAIEIIQSHNPATIGLDLHRNFPIGEGRPALARSLAADNIIGITKLGDFQRERIPPAPELRPEQVSFNDFPLDADDKIRRNLLYASLSTDEDAEVFISFGLLVAMHYLEKQHGLQPAPGDTEDEFLKLGDTAFKLMNSTFGGYQDVDTSGYQIPMAYRSPTQVARRVSLTDILTGAVNPESITNKVVLIGITAYTSNEKFFTPYNIRSDTFHTSGVEIHTHMVSQILTAVLDKRPLPSSLSEIYEAAYITVLTVVSGLLIRHIFFYKFYVLCTIFITILGVLFLTHALYWAIWTYWIPLFAPALSLSMVNVVVAIWMRTERLLIVHSSSIG</sequence>
<organism evidence="3 4">
    <name type="scientific">Adonisia turfae CCMR0081</name>
    <dbReference type="NCBI Taxonomy" id="2292702"/>
    <lineage>
        <taxon>Bacteria</taxon>
        <taxon>Bacillati</taxon>
        <taxon>Cyanobacteriota</taxon>
        <taxon>Adonisia</taxon>
        <taxon>Adonisia turfae</taxon>
    </lineage>
</organism>
<evidence type="ECO:0000256" key="1">
    <source>
        <dbReference type="SAM" id="Phobius"/>
    </source>
</evidence>
<dbReference type="SUPFAM" id="SSF52540">
    <property type="entry name" value="P-loop containing nucleoside triphosphate hydrolases"/>
    <property type="match status" value="1"/>
</dbReference>
<dbReference type="AlphaFoldDB" id="A0A6M0RNH5"/>
<accession>A0A6M0RNH5</accession>
<dbReference type="Pfam" id="PF14516">
    <property type="entry name" value="AAA_35"/>
    <property type="match status" value="1"/>
</dbReference>
<keyword evidence="1" id="KW-0472">Membrane</keyword>
<feature type="transmembrane region" description="Helical" evidence="1">
    <location>
        <begin position="679"/>
        <end position="697"/>
    </location>
</feature>
<protein>
    <submittedName>
        <fullName evidence="3">CHASE2 domain-containing protein</fullName>
    </submittedName>
</protein>
<keyword evidence="1" id="KW-1133">Transmembrane helix</keyword>
<dbReference type="Proteomes" id="UP000481033">
    <property type="component" value="Unassembled WGS sequence"/>
</dbReference>
<dbReference type="Pfam" id="PF05226">
    <property type="entry name" value="CHASE2"/>
    <property type="match status" value="1"/>
</dbReference>
<dbReference type="EMBL" id="QXHD01000004">
    <property type="protein sequence ID" value="NEZ57838.1"/>
    <property type="molecule type" value="Genomic_DNA"/>
</dbReference>
<dbReference type="SMART" id="SM01080">
    <property type="entry name" value="CHASE2"/>
    <property type="match status" value="1"/>
</dbReference>
<keyword evidence="1" id="KW-0812">Transmembrane</keyword>
<feature type="domain" description="CHASE2" evidence="2">
    <location>
        <begin position="388"/>
        <end position="695"/>
    </location>
</feature>
<evidence type="ECO:0000259" key="2">
    <source>
        <dbReference type="SMART" id="SM01080"/>
    </source>
</evidence>
<evidence type="ECO:0000313" key="4">
    <source>
        <dbReference type="Proteomes" id="UP000481033"/>
    </source>
</evidence>
<feature type="transmembrane region" description="Helical" evidence="1">
    <location>
        <begin position="731"/>
        <end position="753"/>
    </location>
</feature>
<dbReference type="RefSeq" id="WP_163671028.1">
    <property type="nucleotide sequence ID" value="NZ_QXHD01000004.1"/>
</dbReference>